<dbReference type="Pfam" id="PF00348">
    <property type="entry name" value="polyprenyl_synt"/>
    <property type="match status" value="1"/>
</dbReference>
<dbReference type="PROSITE" id="PS00723">
    <property type="entry name" value="POLYPRENYL_SYNTHASE_1"/>
    <property type="match status" value="1"/>
</dbReference>
<evidence type="ECO:0000256" key="2">
    <source>
        <dbReference type="ARBA" id="ARBA00006706"/>
    </source>
</evidence>
<organism evidence="8">
    <name type="scientific">Desulfobacca acetoxidans</name>
    <dbReference type="NCBI Taxonomy" id="60893"/>
    <lineage>
        <taxon>Bacteria</taxon>
        <taxon>Pseudomonadati</taxon>
        <taxon>Thermodesulfobacteriota</taxon>
        <taxon>Desulfobaccia</taxon>
        <taxon>Desulfobaccales</taxon>
        <taxon>Desulfobaccaceae</taxon>
        <taxon>Desulfobacca</taxon>
    </lineage>
</organism>
<protein>
    <submittedName>
        <fullName evidence="8">Polyprenyl synthetase family protein</fullName>
    </submittedName>
</protein>
<evidence type="ECO:0000256" key="5">
    <source>
        <dbReference type="ARBA" id="ARBA00022842"/>
    </source>
</evidence>
<sequence length="296" mass="32191">MDLKTYLTERQGLINRALTAYLPRVRGPAFRVVEAMHYSLMAGGKRLRPILCLAGAEAVGGDPGEALPVACALEMIHTYSLIHDDLPAMDDDDLRRGRPTCHKQFDEATAILAGDGLLTEAFRILADAAPQFSGRESVLLEVIQLIGSAAGYMGMVGGQMLDLMAEGRKVNLKELELIHRMKTGALLTAAVRSGGLVGGGSRQEVTLLTNYGEKFGLAFQITDDILDVEGDSAEMGKTKGADERRRKATYPALLGIEEAKTWARKLVEAAVADLSPFGERAWPLRELAHYLLVRRT</sequence>
<comment type="cofactor">
    <cofactor evidence="1">
        <name>Mg(2+)</name>
        <dbReference type="ChEBI" id="CHEBI:18420"/>
    </cofactor>
</comment>
<dbReference type="CDD" id="cd00685">
    <property type="entry name" value="Trans_IPPS_HT"/>
    <property type="match status" value="1"/>
</dbReference>
<dbReference type="EMBL" id="DTKJ01000074">
    <property type="protein sequence ID" value="HGZ12671.1"/>
    <property type="molecule type" value="Genomic_DNA"/>
</dbReference>
<dbReference type="GO" id="GO:0016114">
    <property type="term" value="P:terpenoid biosynthetic process"/>
    <property type="evidence" value="ECO:0007669"/>
    <property type="project" value="UniProtKB-ARBA"/>
</dbReference>
<keyword evidence="6" id="KW-0414">Isoprene biosynthesis</keyword>
<dbReference type="NCBIfam" id="NF045485">
    <property type="entry name" value="FPPsyn"/>
    <property type="match status" value="1"/>
</dbReference>
<dbReference type="PROSITE" id="PS00444">
    <property type="entry name" value="POLYPRENYL_SYNTHASE_2"/>
    <property type="match status" value="1"/>
</dbReference>
<evidence type="ECO:0000256" key="1">
    <source>
        <dbReference type="ARBA" id="ARBA00001946"/>
    </source>
</evidence>
<dbReference type="Gene3D" id="1.10.600.10">
    <property type="entry name" value="Farnesyl Diphosphate Synthase"/>
    <property type="match status" value="1"/>
</dbReference>
<comment type="caution">
    <text evidence="8">The sequence shown here is derived from an EMBL/GenBank/DDBJ whole genome shotgun (WGS) entry which is preliminary data.</text>
</comment>
<dbReference type="GO" id="GO:0005737">
    <property type="term" value="C:cytoplasm"/>
    <property type="evidence" value="ECO:0007669"/>
    <property type="project" value="UniProtKB-ARBA"/>
</dbReference>
<evidence type="ECO:0000313" key="8">
    <source>
        <dbReference type="EMBL" id="HGZ12671.1"/>
    </source>
</evidence>
<evidence type="ECO:0000256" key="3">
    <source>
        <dbReference type="ARBA" id="ARBA00022679"/>
    </source>
</evidence>
<dbReference type="InterPro" id="IPR000092">
    <property type="entry name" value="Polyprenyl_synt"/>
</dbReference>
<evidence type="ECO:0000256" key="7">
    <source>
        <dbReference type="RuleBase" id="RU004466"/>
    </source>
</evidence>
<gene>
    <name evidence="8" type="ORF">ENW48_10740</name>
</gene>
<proteinExistence type="inferred from homology"/>
<dbReference type="InterPro" id="IPR033749">
    <property type="entry name" value="Polyprenyl_synt_CS"/>
</dbReference>
<dbReference type="PANTHER" id="PTHR43281">
    <property type="entry name" value="FARNESYL DIPHOSPHATE SYNTHASE"/>
    <property type="match status" value="1"/>
</dbReference>
<name>A0A7C5AMW8_9BACT</name>
<keyword evidence="4" id="KW-0479">Metal-binding</keyword>
<keyword evidence="5" id="KW-0460">Magnesium</keyword>
<evidence type="ECO:0000256" key="4">
    <source>
        <dbReference type="ARBA" id="ARBA00022723"/>
    </source>
</evidence>
<keyword evidence="3 7" id="KW-0808">Transferase</keyword>
<dbReference type="FunFam" id="1.10.600.10:FF:000001">
    <property type="entry name" value="Geranylgeranyl diphosphate synthase"/>
    <property type="match status" value="1"/>
</dbReference>
<dbReference type="InterPro" id="IPR053378">
    <property type="entry name" value="Prenyl_diphosphate_synthase"/>
</dbReference>
<dbReference type="AlphaFoldDB" id="A0A7C5AMW8"/>
<dbReference type="GO" id="GO:0046872">
    <property type="term" value="F:metal ion binding"/>
    <property type="evidence" value="ECO:0007669"/>
    <property type="project" value="UniProtKB-KW"/>
</dbReference>
<dbReference type="PANTHER" id="PTHR43281:SF1">
    <property type="entry name" value="FARNESYL DIPHOSPHATE SYNTHASE"/>
    <property type="match status" value="1"/>
</dbReference>
<dbReference type="SFLD" id="SFLDS00005">
    <property type="entry name" value="Isoprenoid_Synthase_Type_I"/>
    <property type="match status" value="1"/>
</dbReference>
<dbReference type="SUPFAM" id="SSF48576">
    <property type="entry name" value="Terpenoid synthases"/>
    <property type="match status" value="1"/>
</dbReference>
<comment type="similarity">
    <text evidence="2 7">Belongs to the FPP/GGPP synthase family.</text>
</comment>
<dbReference type="InterPro" id="IPR008949">
    <property type="entry name" value="Isoprenoid_synthase_dom_sf"/>
</dbReference>
<dbReference type="SFLD" id="SFLDG01017">
    <property type="entry name" value="Polyprenyl_Transferase_Like"/>
    <property type="match status" value="1"/>
</dbReference>
<dbReference type="GO" id="GO:0004659">
    <property type="term" value="F:prenyltransferase activity"/>
    <property type="evidence" value="ECO:0007669"/>
    <property type="project" value="InterPro"/>
</dbReference>
<reference evidence="8" key="1">
    <citation type="journal article" date="2020" name="mSystems">
        <title>Genome- and Community-Level Interaction Insights into Carbon Utilization and Element Cycling Functions of Hydrothermarchaeota in Hydrothermal Sediment.</title>
        <authorList>
            <person name="Zhou Z."/>
            <person name="Liu Y."/>
            <person name="Xu W."/>
            <person name="Pan J."/>
            <person name="Luo Z.H."/>
            <person name="Li M."/>
        </authorList>
    </citation>
    <scope>NUCLEOTIDE SEQUENCE [LARGE SCALE GENOMIC DNA]</scope>
    <source>
        <strain evidence="8">SpSt-853</strain>
    </source>
</reference>
<evidence type="ECO:0000256" key="6">
    <source>
        <dbReference type="ARBA" id="ARBA00023229"/>
    </source>
</evidence>
<accession>A0A7C5AMW8</accession>